<evidence type="ECO:0000256" key="11">
    <source>
        <dbReference type="ARBA" id="ARBA00042325"/>
    </source>
</evidence>
<evidence type="ECO:0000256" key="12">
    <source>
        <dbReference type="SAM" id="Phobius"/>
    </source>
</evidence>
<dbReference type="GO" id="GO:0002082">
    <property type="term" value="P:regulation of oxidative phosphorylation"/>
    <property type="evidence" value="ECO:0007669"/>
    <property type="project" value="TreeGrafter"/>
</dbReference>
<evidence type="ECO:0000256" key="2">
    <source>
        <dbReference type="ARBA" id="ARBA00009331"/>
    </source>
</evidence>
<dbReference type="InterPro" id="IPR036539">
    <property type="entry name" value="Cyt_c_oxidase_su7a_sf"/>
</dbReference>
<dbReference type="Ensembl" id="ENSBMST00010024211.1">
    <property type="protein sequence ID" value="ENSBMSP00010021963.1"/>
    <property type="gene ID" value="ENSBMSG00010015938.1"/>
</dbReference>
<feature type="transmembrane region" description="Helical" evidence="12">
    <location>
        <begin position="23"/>
        <end position="41"/>
    </location>
</feature>
<keyword evidence="4" id="KW-0999">Mitochondrion inner membrane</keyword>
<sequence>MLRSVLEDNGIPVHLKGGVADALLYRTTMILTVAGTAYAIYQLAVASFPKKQG</sequence>
<dbReference type="SUPFAM" id="SSF81419">
    <property type="entry name" value="Mitochondrial cytochrome c oxidase subunit VIIa"/>
    <property type="match status" value="1"/>
</dbReference>
<name>A0A8C0DJC2_BALMU</name>
<evidence type="ECO:0000256" key="3">
    <source>
        <dbReference type="ARBA" id="ARBA00022692"/>
    </source>
</evidence>
<dbReference type="GO" id="GO:0006123">
    <property type="term" value="P:mitochondrial electron transport, cytochrome c to oxygen"/>
    <property type="evidence" value="ECO:0007669"/>
    <property type="project" value="InterPro"/>
</dbReference>
<proteinExistence type="inferred from homology"/>
<dbReference type="GeneTree" id="ENSGT00940000154550"/>
<evidence type="ECO:0000313" key="13">
    <source>
        <dbReference type="Ensembl" id="ENSBMSP00010021963.1"/>
    </source>
</evidence>
<evidence type="ECO:0000256" key="10">
    <source>
        <dbReference type="ARBA" id="ARBA00040282"/>
    </source>
</evidence>
<reference evidence="13" key="1">
    <citation type="submission" date="2023-09" db="UniProtKB">
        <authorList>
            <consortium name="Ensembl"/>
        </authorList>
    </citation>
    <scope>IDENTIFICATION</scope>
</reference>
<evidence type="ECO:0000256" key="6">
    <source>
        <dbReference type="ARBA" id="ARBA00022989"/>
    </source>
</evidence>
<evidence type="ECO:0000256" key="8">
    <source>
        <dbReference type="ARBA" id="ARBA00023128"/>
    </source>
</evidence>
<dbReference type="InterPro" id="IPR003177">
    <property type="entry name" value="Cytc_oxidase_su7a_met"/>
</dbReference>
<protein>
    <recommendedName>
        <fullName evidence="10">Cytochrome c oxidase subunit 7A2, mitochondrial</fullName>
    </recommendedName>
    <alternativeName>
        <fullName evidence="11">Cytochrome c oxidase subunit VIIa-liver/heart</fullName>
    </alternativeName>
</protein>
<dbReference type="AlphaFoldDB" id="A0A8C0DJC2"/>
<keyword evidence="9 12" id="KW-0472">Membrane</keyword>
<evidence type="ECO:0000256" key="4">
    <source>
        <dbReference type="ARBA" id="ARBA00022792"/>
    </source>
</evidence>
<dbReference type="GO" id="GO:0097250">
    <property type="term" value="P:mitochondrial respirasome assembly"/>
    <property type="evidence" value="ECO:0007669"/>
    <property type="project" value="TreeGrafter"/>
</dbReference>
<keyword evidence="6 12" id="KW-1133">Transmembrane helix</keyword>
<dbReference type="GO" id="GO:0045277">
    <property type="term" value="C:respiratory chain complex IV"/>
    <property type="evidence" value="ECO:0007669"/>
    <property type="project" value="InterPro"/>
</dbReference>
<evidence type="ECO:0000256" key="9">
    <source>
        <dbReference type="ARBA" id="ARBA00023136"/>
    </source>
</evidence>
<evidence type="ECO:0000256" key="5">
    <source>
        <dbReference type="ARBA" id="ARBA00022946"/>
    </source>
</evidence>
<organism evidence="13">
    <name type="scientific">Balaenoptera musculus</name>
    <name type="common">Blue whale</name>
    <dbReference type="NCBI Taxonomy" id="9771"/>
    <lineage>
        <taxon>Eukaryota</taxon>
        <taxon>Metazoa</taxon>
        <taxon>Chordata</taxon>
        <taxon>Craniata</taxon>
        <taxon>Vertebrata</taxon>
        <taxon>Euteleostomi</taxon>
        <taxon>Mammalia</taxon>
        <taxon>Eutheria</taxon>
        <taxon>Laurasiatheria</taxon>
        <taxon>Artiodactyla</taxon>
        <taxon>Whippomorpha</taxon>
        <taxon>Cetacea</taxon>
        <taxon>Mysticeti</taxon>
        <taxon>Balaenopteridae</taxon>
        <taxon>Balaenoptera</taxon>
    </lineage>
</organism>
<comment type="subcellular location">
    <subcellularLocation>
        <location evidence="1">Mitochondrion inner membrane</location>
        <topology evidence="1">Single-pass membrane protein</topology>
    </subcellularLocation>
</comment>
<dbReference type="GO" id="GO:0005743">
    <property type="term" value="C:mitochondrial inner membrane"/>
    <property type="evidence" value="ECO:0007669"/>
    <property type="project" value="UniProtKB-SubCell"/>
</dbReference>
<keyword evidence="5" id="KW-0809">Transit peptide</keyword>
<keyword evidence="7" id="KW-0007">Acetylation</keyword>
<accession>A0A8C0DJC2</accession>
<evidence type="ECO:0000256" key="1">
    <source>
        <dbReference type="ARBA" id="ARBA00004434"/>
    </source>
</evidence>
<keyword evidence="8" id="KW-0496">Mitochondrion</keyword>
<dbReference type="PANTHER" id="PTHR10510:SF15">
    <property type="entry name" value="CYTOCHROME C OXIDASE SUBUNIT 7A2, MITOCHONDRIAL"/>
    <property type="match status" value="1"/>
</dbReference>
<keyword evidence="3 12" id="KW-0812">Transmembrane</keyword>
<dbReference type="FunFam" id="4.10.91.10:FF:000001">
    <property type="entry name" value="Cytochrome c oxidase subunit 7A1, mitochondrial"/>
    <property type="match status" value="1"/>
</dbReference>
<dbReference type="Gene3D" id="4.10.91.10">
    <property type="entry name" value="Cytochrome c oxidase, subunit VIIa"/>
    <property type="match status" value="1"/>
</dbReference>
<evidence type="ECO:0000256" key="7">
    <source>
        <dbReference type="ARBA" id="ARBA00022990"/>
    </source>
</evidence>
<dbReference type="PANTHER" id="PTHR10510">
    <property type="entry name" value="CYTOCHROME C OXIDASE POLYPEPTIDE 7A"/>
    <property type="match status" value="1"/>
</dbReference>
<comment type="similarity">
    <text evidence="2">Belongs to the cytochrome c oxidase VIIa family.</text>
</comment>